<evidence type="ECO:0000313" key="1">
    <source>
        <dbReference type="EMBL" id="JAE10151.1"/>
    </source>
</evidence>
<reference evidence="1" key="1">
    <citation type="submission" date="2014-09" db="EMBL/GenBank/DDBJ databases">
        <authorList>
            <person name="Magalhaes I.L.F."/>
            <person name="Oliveira U."/>
            <person name="Santos F.R."/>
            <person name="Vidigal T.H.D.A."/>
            <person name="Brescovit A.D."/>
            <person name="Santos A.J."/>
        </authorList>
    </citation>
    <scope>NUCLEOTIDE SEQUENCE</scope>
    <source>
        <tissue evidence="1">Shoot tissue taken approximately 20 cm above the soil surface</tissue>
    </source>
</reference>
<accession>A0A0A9FJ79</accession>
<dbReference type="AlphaFoldDB" id="A0A0A9FJ79"/>
<dbReference type="EMBL" id="GBRH01187745">
    <property type="protein sequence ID" value="JAE10151.1"/>
    <property type="molecule type" value="Transcribed_RNA"/>
</dbReference>
<protein>
    <submittedName>
        <fullName evidence="1">Uncharacterized protein</fullName>
    </submittedName>
</protein>
<reference evidence="1" key="2">
    <citation type="journal article" date="2015" name="Data Brief">
        <title>Shoot transcriptome of the giant reed, Arundo donax.</title>
        <authorList>
            <person name="Barrero R.A."/>
            <person name="Guerrero F.D."/>
            <person name="Moolhuijzen P."/>
            <person name="Goolsby J.A."/>
            <person name="Tidwell J."/>
            <person name="Bellgard S.E."/>
            <person name="Bellgard M.I."/>
        </authorList>
    </citation>
    <scope>NUCLEOTIDE SEQUENCE</scope>
    <source>
        <tissue evidence="1">Shoot tissue taken approximately 20 cm above the soil surface</tissue>
    </source>
</reference>
<sequence>MRCVVFYFSLVFFSVPPRREISDDFDGKYQDGCYKLVY</sequence>
<name>A0A0A9FJ79_ARUDO</name>
<organism evidence="1">
    <name type="scientific">Arundo donax</name>
    <name type="common">Giant reed</name>
    <name type="synonym">Donax arundinaceus</name>
    <dbReference type="NCBI Taxonomy" id="35708"/>
    <lineage>
        <taxon>Eukaryota</taxon>
        <taxon>Viridiplantae</taxon>
        <taxon>Streptophyta</taxon>
        <taxon>Embryophyta</taxon>
        <taxon>Tracheophyta</taxon>
        <taxon>Spermatophyta</taxon>
        <taxon>Magnoliopsida</taxon>
        <taxon>Liliopsida</taxon>
        <taxon>Poales</taxon>
        <taxon>Poaceae</taxon>
        <taxon>PACMAD clade</taxon>
        <taxon>Arundinoideae</taxon>
        <taxon>Arundineae</taxon>
        <taxon>Arundo</taxon>
    </lineage>
</organism>
<proteinExistence type="predicted"/>